<gene>
    <name evidence="2" type="ORF">A2591_00430</name>
</gene>
<evidence type="ECO:0000313" key="3">
    <source>
        <dbReference type="Proteomes" id="UP000178168"/>
    </source>
</evidence>
<evidence type="ECO:0000313" key="2">
    <source>
        <dbReference type="EMBL" id="OHA86232.1"/>
    </source>
</evidence>
<feature type="compositionally biased region" description="Polar residues" evidence="1">
    <location>
        <begin position="101"/>
        <end position="115"/>
    </location>
</feature>
<protein>
    <submittedName>
        <fullName evidence="2">Uncharacterized protein</fullName>
    </submittedName>
</protein>
<sequence length="237" mass="24059">MVLASVTLAGCASASYKEFVASNGDVVRIVDTGVDLAGGPRIKVIDTVESRTGKVNPNLQVGAQNVGTFQDATDMSVTGALGAWIGGHYYAQGQKNRRPDSTNMIQQSGDVNATSGGVDEGAVSIENSATGGTVGNVSSEAQGGAGGSSQSSSSAGAGATLNNSVDVDKSRTDNRKISTTRIDNSRKSVVNAGIRGDGNVVNTGDGNDIDTDIDTDIDIDKDVDIEVNGGGNRVGLY</sequence>
<feature type="compositionally biased region" description="Polar residues" evidence="1">
    <location>
        <begin position="125"/>
        <end position="137"/>
    </location>
</feature>
<organism evidence="2 3">
    <name type="scientific">Candidatus Yonathbacteria bacterium RIFOXYD1_FULL_52_36</name>
    <dbReference type="NCBI Taxonomy" id="1802730"/>
    <lineage>
        <taxon>Bacteria</taxon>
        <taxon>Candidatus Yonathiibacteriota</taxon>
    </lineage>
</organism>
<accession>A0A1G2SN50</accession>
<feature type="region of interest" description="Disordered" evidence="1">
    <location>
        <begin position="95"/>
        <end position="180"/>
    </location>
</feature>
<feature type="compositionally biased region" description="Low complexity" evidence="1">
    <location>
        <begin position="138"/>
        <end position="159"/>
    </location>
</feature>
<feature type="compositionally biased region" description="Basic and acidic residues" evidence="1">
    <location>
        <begin position="166"/>
        <end position="176"/>
    </location>
</feature>
<reference evidence="2 3" key="1">
    <citation type="journal article" date="2016" name="Nat. Commun.">
        <title>Thousands of microbial genomes shed light on interconnected biogeochemical processes in an aquifer system.</title>
        <authorList>
            <person name="Anantharaman K."/>
            <person name="Brown C.T."/>
            <person name="Hug L.A."/>
            <person name="Sharon I."/>
            <person name="Castelle C.J."/>
            <person name="Probst A.J."/>
            <person name="Thomas B.C."/>
            <person name="Singh A."/>
            <person name="Wilkins M.J."/>
            <person name="Karaoz U."/>
            <person name="Brodie E.L."/>
            <person name="Williams K.H."/>
            <person name="Hubbard S.S."/>
            <person name="Banfield J.F."/>
        </authorList>
    </citation>
    <scope>NUCLEOTIDE SEQUENCE [LARGE SCALE GENOMIC DNA]</scope>
</reference>
<evidence type="ECO:0000256" key="1">
    <source>
        <dbReference type="SAM" id="MobiDB-lite"/>
    </source>
</evidence>
<name>A0A1G2SN50_9BACT</name>
<dbReference type="EMBL" id="MHUZ01000006">
    <property type="protein sequence ID" value="OHA86232.1"/>
    <property type="molecule type" value="Genomic_DNA"/>
</dbReference>
<dbReference type="AlphaFoldDB" id="A0A1G2SN50"/>
<proteinExistence type="predicted"/>
<dbReference type="STRING" id="1802730.A2591_00430"/>
<comment type="caution">
    <text evidence="2">The sequence shown here is derived from an EMBL/GenBank/DDBJ whole genome shotgun (WGS) entry which is preliminary data.</text>
</comment>
<dbReference type="Proteomes" id="UP000178168">
    <property type="component" value="Unassembled WGS sequence"/>
</dbReference>